<keyword evidence="2" id="KW-1185">Reference proteome</keyword>
<dbReference type="EMBL" id="BSOW01000033">
    <property type="protein sequence ID" value="GLR90349.1"/>
    <property type="molecule type" value="Genomic_DNA"/>
</dbReference>
<comment type="caution">
    <text evidence="1">The sequence shown here is derived from an EMBL/GenBank/DDBJ whole genome shotgun (WGS) entry which is preliminary data.</text>
</comment>
<protein>
    <recommendedName>
        <fullName evidence="3">IrrE N-terminal-like domain-containing protein</fullName>
    </recommendedName>
</protein>
<gene>
    <name evidence="1" type="ORF">GCM10007857_70640</name>
</gene>
<organism evidence="1 2">
    <name type="scientific">Bradyrhizobium iriomotense</name>
    <dbReference type="NCBI Taxonomy" id="441950"/>
    <lineage>
        <taxon>Bacteria</taxon>
        <taxon>Pseudomonadati</taxon>
        <taxon>Pseudomonadota</taxon>
        <taxon>Alphaproteobacteria</taxon>
        <taxon>Hyphomicrobiales</taxon>
        <taxon>Nitrobacteraceae</taxon>
        <taxon>Bradyrhizobium</taxon>
    </lineage>
</organism>
<proteinExistence type="predicted"/>
<sequence>MRLDTKFYSSTDSGIFRETISRMFVGAKQVINRPSLLGDALTKFQLKALWLPDHKRILIDNSVPKIKHRWIEAHEVTHSVLPWHRDCLFGDTEQTLTPSCHEKLEDEANFGAGRLLFLGERFLREGADFAIGLDAVKTLSKLYGNTLTSTLWRFVECMGDERPLVGLVSIHPHRPVQSAVAVPVCRYFIRSRAFDEQFPHVNENDVFEIAKLYCGRQSGGPLGEAKISLTNVRAESCAFKFETFYNGYDALTLGAYS</sequence>
<reference evidence="2" key="1">
    <citation type="journal article" date="2019" name="Int. J. Syst. Evol. Microbiol.">
        <title>The Global Catalogue of Microorganisms (GCM) 10K type strain sequencing project: providing services to taxonomists for standard genome sequencing and annotation.</title>
        <authorList>
            <consortium name="The Broad Institute Genomics Platform"/>
            <consortium name="The Broad Institute Genome Sequencing Center for Infectious Disease"/>
            <person name="Wu L."/>
            <person name="Ma J."/>
        </authorList>
    </citation>
    <scope>NUCLEOTIDE SEQUENCE [LARGE SCALE GENOMIC DNA]</scope>
    <source>
        <strain evidence="2">NBRC 102520</strain>
    </source>
</reference>
<evidence type="ECO:0008006" key="3">
    <source>
        <dbReference type="Google" id="ProtNLM"/>
    </source>
</evidence>
<dbReference type="Proteomes" id="UP001156905">
    <property type="component" value="Unassembled WGS sequence"/>
</dbReference>
<name>A0ABQ6BA98_9BRAD</name>
<dbReference type="Gene3D" id="1.10.10.2910">
    <property type="match status" value="1"/>
</dbReference>
<accession>A0ABQ6BA98</accession>
<evidence type="ECO:0000313" key="1">
    <source>
        <dbReference type="EMBL" id="GLR90349.1"/>
    </source>
</evidence>
<evidence type="ECO:0000313" key="2">
    <source>
        <dbReference type="Proteomes" id="UP001156905"/>
    </source>
</evidence>